<protein>
    <submittedName>
        <fullName evidence="8">Photosynthetic NDH subunit of subcomplex B 3, chloroplastic-like isoform X1</fullName>
    </submittedName>
</protein>
<evidence type="ECO:0000256" key="1">
    <source>
        <dbReference type="ARBA" id="ARBA00022714"/>
    </source>
</evidence>
<dbReference type="InterPro" id="IPR001055">
    <property type="entry name" value="Adrenodoxin-like"/>
</dbReference>
<dbReference type="GO" id="GO:0140647">
    <property type="term" value="P:P450-containing electron transport chain"/>
    <property type="evidence" value="ECO:0007669"/>
    <property type="project" value="InterPro"/>
</dbReference>
<dbReference type="KEGG" id="nta:107817402"/>
<reference evidence="8" key="2">
    <citation type="submission" date="2025-08" db="UniProtKB">
        <authorList>
            <consortium name="RefSeq"/>
        </authorList>
    </citation>
    <scope>IDENTIFICATION</scope>
    <source>
        <tissue evidence="8">Leaf</tissue>
    </source>
</reference>
<dbReference type="GO" id="GO:0046872">
    <property type="term" value="F:metal ion binding"/>
    <property type="evidence" value="ECO:0007669"/>
    <property type="project" value="UniProtKB-KW"/>
</dbReference>
<dbReference type="GeneID" id="107817402"/>
<dbReference type="STRING" id="4097.A0A1S4CBU5"/>
<gene>
    <name evidence="8" type="primary">LOC107817402</name>
</gene>
<dbReference type="RefSeq" id="XP_016498697.1">
    <property type="nucleotide sequence ID" value="XM_016643211.1"/>
</dbReference>
<organism evidence="7 8">
    <name type="scientific">Nicotiana tabacum</name>
    <name type="common">Common tobacco</name>
    <dbReference type="NCBI Taxonomy" id="4097"/>
    <lineage>
        <taxon>Eukaryota</taxon>
        <taxon>Viridiplantae</taxon>
        <taxon>Streptophyta</taxon>
        <taxon>Embryophyta</taxon>
        <taxon>Tracheophyta</taxon>
        <taxon>Spermatophyta</taxon>
        <taxon>Magnoliopsida</taxon>
        <taxon>eudicotyledons</taxon>
        <taxon>Gunneridae</taxon>
        <taxon>Pentapetalae</taxon>
        <taxon>asterids</taxon>
        <taxon>lamiids</taxon>
        <taxon>Solanales</taxon>
        <taxon>Solanaceae</taxon>
        <taxon>Nicotianoideae</taxon>
        <taxon>Nicotianeae</taxon>
        <taxon>Nicotiana</taxon>
    </lineage>
</organism>
<proteinExistence type="predicted"/>
<name>A0A1S4CBU5_TOBAC</name>
<evidence type="ECO:0000256" key="2">
    <source>
        <dbReference type="ARBA" id="ARBA00022723"/>
    </source>
</evidence>
<evidence type="ECO:0000256" key="5">
    <source>
        <dbReference type="SAM" id="MobiDB-lite"/>
    </source>
</evidence>
<keyword evidence="4" id="KW-0411">Iron-sulfur</keyword>
<dbReference type="InterPro" id="IPR001041">
    <property type="entry name" value="2Fe-2S_ferredoxin-type"/>
</dbReference>
<evidence type="ECO:0000313" key="7">
    <source>
        <dbReference type="Proteomes" id="UP000790787"/>
    </source>
</evidence>
<evidence type="ECO:0000313" key="8">
    <source>
        <dbReference type="RefSeq" id="XP_016498697.1"/>
    </source>
</evidence>
<dbReference type="SUPFAM" id="SSF54292">
    <property type="entry name" value="2Fe-2S ferredoxin-like"/>
    <property type="match status" value="1"/>
</dbReference>
<dbReference type="AlphaFoldDB" id="A0A1S4CBU5"/>
<evidence type="ECO:0000259" key="6">
    <source>
        <dbReference type="Pfam" id="PF00111"/>
    </source>
</evidence>
<dbReference type="InterPro" id="IPR012675">
    <property type="entry name" value="Beta-grasp_dom_sf"/>
</dbReference>
<dbReference type="GO" id="GO:0009055">
    <property type="term" value="F:electron transfer activity"/>
    <property type="evidence" value="ECO:0000318"/>
    <property type="project" value="GO_Central"/>
</dbReference>
<dbReference type="Gene3D" id="3.10.20.30">
    <property type="match status" value="1"/>
</dbReference>
<reference evidence="7" key="1">
    <citation type="journal article" date="2014" name="Nat. Commun.">
        <title>The tobacco genome sequence and its comparison with those of tomato and potato.</title>
        <authorList>
            <person name="Sierro N."/>
            <person name="Battey J.N."/>
            <person name="Ouadi S."/>
            <person name="Bakaher N."/>
            <person name="Bovet L."/>
            <person name="Willig A."/>
            <person name="Goepfert S."/>
            <person name="Peitsch M.C."/>
            <person name="Ivanov N.V."/>
        </authorList>
    </citation>
    <scope>NUCLEOTIDE SEQUENCE [LARGE SCALE GENOMIC DNA]</scope>
</reference>
<evidence type="ECO:0000256" key="4">
    <source>
        <dbReference type="ARBA" id="ARBA00023014"/>
    </source>
</evidence>
<keyword evidence="1" id="KW-0001">2Fe-2S</keyword>
<feature type="domain" description="2Fe-2S ferredoxin-type" evidence="6">
    <location>
        <begin position="188"/>
        <end position="237"/>
    </location>
</feature>
<feature type="compositionally biased region" description="Low complexity" evidence="5">
    <location>
        <begin position="8"/>
        <end position="20"/>
    </location>
</feature>
<keyword evidence="7" id="KW-1185">Reference proteome</keyword>
<dbReference type="RefSeq" id="XP_016498697.1">
    <property type="nucleotide sequence ID" value="XM_016643211.2"/>
</dbReference>
<dbReference type="PANTHER" id="PTHR23426">
    <property type="entry name" value="FERREDOXIN/ADRENODOXIN"/>
    <property type="match status" value="1"/>
</dbReference>
<dbReference type="Pfam" id="PF00111">
    <property type="entry name" value="Fer2"/>
    <property type="match status" value="1"/>
</dbReference>
<dbReference type="GO" id="GO:0009535">
    <property type="term" value="C:chloroplast thylakoid membrane"/>
    <property type="evidence" value="ECO:0000318"/>
    <property type="project" value="GO_Central"/>
</dbReference>
<evidence type="ECO:0000256" key="3">
    <source>
        <dbReference type="ARBA" id="ARBA00023004"/>
    </source>
</evidence>
<dbReference type="GO" id="GO:0051537">
    <property type="term" value="F:2 iron, 2 sulfur cluster binding"/>
    <property type="evidence" value="ECO:0007669"/>
    <property type="project" value="UniProtKB-KW"/>
</dbReference>
<keyword evidence="2" id="KW-0479">Metal-binding</keyword>
<sequence>MASLSICNNSGKLSSSFSPSSLNLSSFQRVSVQFLQTHNKHTCSLPSTPRPLTVISMAPPKPGGGKAKKVTGIIKLALEMFLITSYNVSTSVSRSSIFKNKKVASPSLSFGRTKIRAVGTVPEKASIGALQEDEEEASVKFAFVSSVLLPDGTPDVQLRKACGGQKLRDIMLDANVELYGPYARPLLNCGGGGTCGTCLVEVVEGKELLNPRTDKENNHDELKRHPKNWRLACQAIVGKPDSRGMMVIQQLPEWKAHEWNYRGLPPIHEEEEKQ</sequence>
<dbReference type="GO" id="GO:0022900">
    <property type="term" value="P:electron transport chain"/>
    <property type="evidence" value="ECO:0000318"/>
    <property type="project" value="GO_Central"/>
</dbReference>
<accession>A0A1S4CBU5</accession>
<dbReference type="Proteomes" id="UP000790787">
    <property type="component" value="Chromosome 23"/>
</dbReference>
<dbReference type="PANTHER" id="PTHR23426:SF27">
    <property type="entry name" value="PHOTOSYNTHETIC NDH SUBUNIT OF SUBCOMPLEX B 3, CHLOROPLASTIC"/>
    <property type="match status" value="1"/>
</dbReference>
<dbReference type="OrthoDB" id="5987010at2759"/>
<dbReference type="PaxDb" id="4097-A0A1S4CBU5"/>
<dbReference type="InterPro" id="IPR036010">
    <property type="entry name" value="2Fe-2S_ferredoxin-like_sf"/>
</dbReference>
<keyword evidence="3" id="KW-0408">Iron</keyword>
<feature type="region of interest" description="Disordered" evidence="5">
    <location>
        <begin position="1"/>
        <end position="20"/>
    </location>
</feature>